<proteinExistence type="predicted"/>
<reference evidence="3" key="1">
    <citation type="submission" date="2017-02" db="UniProtKB">
        <authorList>
            <consortium name="WormBaseParasite"/>
        </authorList>
    </citation>
    <scope>IDENTIFICATION</scope>
</reference>
<dbReference type="EMBL" id="UYRR01005853">
    <property type="protein sequence ID" value="VDK22060.1"/>
    <property type="molecule type" value="Genomic_DNA"/>
</dbReference>
<dbReference type="AlphaFoldDB" id="A0A0M3J8D0"/>
<evidence type="ECO:0000313" key="2">
    <source>
        <dbReference type="Proteomes" id="UP000267096"/>
    </source>
</evidence>
<accession>A0A0M3J8D0</accession>
<dbReference type="Proteomes" id="UP000267096">
    <property type="component" value="Unassembled WGS sequence"/>
</dbReference>
<keyword evidence="2" id="KW-1185">Reference proteome</keyword>
<gene>
    <name evidence="1" type="ORF">ASIM_LOCUS3663</name>
</gene>
<sequence length="87" mass="10231">MRRFRAGLRTERNIIDELGLEEEEGRNDALSELEPLLARYCAERRCTKRFCGAAAPRCSILCCRQQFNDCTIKYRFRQIPNIALDFQ</sequence>
<reference evidence="1 2" key="2">
    <citation type="submission" date="2018-11" db="EMBL/GenBank/DDBJ databases">
        <authorList>
            <consortium name="Pathogen Informatics"/>
        </authorList>
    </citation>
    <scope>NUCLEOTIDE SEQUENCE [LARGE SCALE GENOMIC DNA]</scope>
</reference>
<organism evidence="3">
    <name type="scientific">Anisakis simplex</name>
    <name type="common">Herring worm</name>
    <dbReference type="NCBI Taxonomy" id="6269"/>
    <lineage>
        <taxon>Eukaryota</taxon>
        <taxon>Metazoa</taxon>
        <taxon>Ecdysozoa</taxon>
        <taxon>Nematoda</taxon>
        <taxon>Chromadorea</taxon>
        <taxon>Rhabditida</taxon>
        <taxon>Spirurina</taxon>
        <taxon>Ascaridomorpha</taxon>
        <taxon>Ascaridoidea</taxon>
        <taxon>Anisakidae</taxon>
        <taxon>Anisakis</taxon>
        <taxon>Anisakis simplex complex</taxon>
    </lineage>
</organism>
<evidence type="ECO:0000313" key="1">
    <source>
        <dbReference type="EMBL" id="VDK22060.1"/>
    </source>
</evidence>
<dbReference type="WBParaSite" id="ASIM_0000383301-mRNA-1">
    <property type="protein sequence ID" value="ASIM_0000383301-mRNA-1"/>
    <property type="gene ID" value="ASIM_0000383301"/>
</dbReference>
<protein>
    <submittedName>
        <fullName evidence="3">HIT-type domain-containing protein</fullName>
    </submittedName>
</protein>
<name>A0A0M3J8D0_ANISI</name>
<evidence type="ECO:0000313" key="3">
    <source>
        <dbReference type="WBParaSite" id="ASIM_0000383301-mRNA-1"/>
    </source>
</evidence>